<dbReference type="eggNOG" id="ENOG502Z7WH">
    <property type="taxonomic scope" value="Bacteria"/>
</dbReference>
<dbReference type="NCBIfam" id="TIGR01863">
    <property type="entry name" value="cas_Csd1"/>
    <property type="match status" value="1"/>
</dbReference>
<accession>B1Y4I9</accession>
<protein>
    <submittedName>
        <fullName evidence="1">CRISPR-associated protein, Csd1 family</fullName>
    </submittedName>
</protein>
<sequence length="595" mass="65675">MILQELVRYYDRAGDLAPEGWEWKRIPYVIEIRADGTFIQLTSLRTGAKSSEVKASLVPKSENRQGTKAYEKPNLLWDHYGFVLGHAKSDKATDVLTAQRQHEHFVKRIDALIDIGVDDPGLRAVASFLHGDVRERVHHDPLWAECIKVPGCNFTFRLAGDDVLVVQRDAVRAVVDRRPVADPATAGTDLARCLVTGELAAIKALHFPIAGVCEKPAPMAAVNDGVSPAYSSFGKSQGFNFPVGEAAVFKYTTALNRLLQPGSRQRLKVGDTATVFWAQSADDEDVENSFAALFDEIPDDPNAHTNQVRALFASIESGRFDGAPGGRIFFVLGLAPNSARVVVRFWQAAALRDVAHRVKEWFDDLDLIHAPTEPPHPALYHLLRSVALNREAKNVPPNLGGEVMRAILSGGPFPTTWLNAAVVRCRAEREVPYLRAAAIKACLNRSIRFQQPTSEEVYTAMLDAQNPNAAYRLGRLFATLEKIQEEASPGLNATIRDRYYGAASSTPVAVFTTLLRLKNHHLAKLTNRGRATNFEKLVGEIMDGIADFPLHLTLPDQGRFALGYYHQRQSFFTKNETDAPAAAIATERPVQTSLI</sequence>
<dbReference type="Proteomes" id="UP000001693">
    <property type="component" value="Chromosome"/>
</dbReference>
<proteinExistence type="predicted"/>
<dbReference type="RefSeq" id="WP_012346190.1">
    <property type="nucleotide sequence ID" value="NC_010524.1"/>
</dbReference>
<dbReference type="InterPro" id="IPR010144">
    <property type="entry name" value="CRISPR-assoc_prot_Csd1-typ"/>
</dbReference>
<reference evidence="1 2" key="1">
    <citation type="submission" date="2008-03" db="EMBL/GenBank/DDBJ databases">
        <title>Complete sequence of Leptothrix cholodnii SP-6.</title>
        <authorList>
            <consortium name="US DOE Joint Genome Institute"/>
            <person name="Copeland A."/>
            <person name="Lucas S."/>
            <person name="Lapidus A."/>
            <person name="Glavina del Rio T."/>
            <person name="Dalin E."/>
            <person name="Tice H."/>
            <person name="Bruce D."/>
            <person name="Goodwin L."/>
            <person name="Pitluck S."/>
            <person name="Chertkov O."/>
            <person name="Brettin T."/>
            <person name="Detter J.C."/>
            <person name="Han C."/>
            <person name="Kuske C.R."/>
            <person name="Schmutz J."/>
            <person name="Larimer F."/>
            <person name="Land M."/>
            <person name="Hauser L."/>
            <person name="Kyrpides N."/>
            <person name="Lykidis A."/>
            <person name="Emerson D."/>
            <person name="Richardson P."/>
        </authorList>
    </citation>
    <scope>NUCLEOTIDE SEQUENCE [LARGE SCALE GENOMIC DNA]</scope>
    <source>
        <strain evidence="2">ATCC 51168 / LMG 8142 / SP-6</strain>
    </source>
</reference>
<dbReference type="OrthoDB" id="9778918at2"/>
<dbReference type="HOGENOM" id="CLU_031037_0_0_4"/>
<dbReference type="AlphaFoldDB" id="B1Y4I9"/>
<name>B1Y4I9_LEPCP</name>
<dbReference type="STRING" id="395495.Lcho_1159"/>
<keyword evidence="2" id="KW-1185">Reference proteome</keyword>
<evidence type="ECO:0000313" key="1">
    <source>
        <dbReference type="EMBL" id="ACB33428.1"/>
    </source>
</evidence>
<dbReference type="KEGG" id="lch:Lcho_1159"/>
<organism evidence="1 2">
    <name type="scientific">Leptothrix cholodnii (strain ATCC 51168 / LMG 8142 / SP-6)</name>
    <name type="common">Leptothrix discophora (strain SP-6)</name>
    <dbReference type="NCBI Taxonomy" id="395495"/>
    <lineage>
        <taxon>Bacteria</taxon>
        <taxon>Pseudomonadati</taxon>
        <taxon>Pseudomonadota</taxon>
        <taxon>Betaproteobacteria</taxon>
        <taxon>Burkholderiales</taxon>
        <taxon>Sphaerotilaceae</taxon>
        <taxon>Leptothrix</taxon>
    </lineage>
</organism>
<dbReference type="CDD" id="cd09757">
    <property type="entry name" value="Cas8c_I-C"/>
    <property type="match status" value="1"/>
</dbReference>
<gene>
    <name evidence="1" type="ordered locus">Lcho_1159</name>
</gene>
<dbReference type="EMBL" id="CP001013">
    <property type="protein sequence ID" value="ACB33428.1"/>
    <property type="molecule type" value="Genomic_DNA"/>
</dbReference>
<dbReference type="Pfam" id="PF09709">
    <property type="entry name" value="Cas_Csd1"/>
    <property type="match status" value="1"/>
</dbReference>
<evidence type="ECO:0000313" key="2">
    <source>
        <dbReference type="Proteomes" id="UP000001693"/>
    </source>
</evidence>